<name>A0A0H2KHX6_9MICO</name>
<dbReference type="EMBL" id="JNBQ01000075">
    <property type="protein sequence ID" value="KLN32783.1"/>
    <property type="molecule type" value="Genomic_DNA"/>
</dbReference>
<evidence type="ECO:0000313" key="2">
    <source>
        <dbReference type="EMBL" id="KLN32783.1"/>
    </source>
</evidence>
<reference evidence="2 3" key="1">
    <citation type="submission" date="2014-05" db="EMBL/GenBank/DDBJ databases">
        <title>Cellulosimicrobium funkei U11 genome.</title>
        <authorList>
            <person name="Hu C."/>
            <person name="Gong Y."/>
            <person name="Wan W."/>
            <person name="Jiang M."/>
        </authorList>
    </citation>
    <scope>NUCLEOTIDE SEQUENCE [LARGE SCALE GENOMIC DNA]</scope>
    <source>
        <strain evidence="2 3">U11</strain>
    </source>
</reference>
<evidence type="ECO:0000256" key="1">
    <source>
        <dbReference type="SAM" id="MobiDB-lite"/>
    </source>
</evidence>
<dbReference type="STRING" id="264251.FB00_21140"/>
<feature type="non-terminal residue" evidence="2">
    <location>
        <position position="65"/>
    </location>
</feature>
<proteinExistence type="predicted"/>
<keyword evidence="3" id="KW-1185">Reference proteome</keyword>
<gene>
    <name evidence="2" type="ORF">FB00_21140</name>
</gene>
<organism evidence="2 3">
    <name type="scientific">Cellulosimicrobium funkei</name>
    <dbReference type="NCBI Taxonomy" id="264251"/>
    <lineage>
        <taxon>Bacteria</taxon>
        <taxon>Bacillati</taxon>
        <taxon>Actinomycetota</taxon>
        <taxon>Actinomycetes</taxon>
        <taxon>Micrococcales</taxon>
        <taxon>Promicromonosporaceae</taxon>
        <taxon>Cellulosimicrobium</taxon>
    </lineage>
</organism>
<accession>A0A0H2KHX6</accession>
<feature type="compositionally biased region" description="Pro residues" evidence="1">
    <location>
        <begin position="55"/>
        <end position="65"/>
    </location>
</feature>
<dbReference type="AlphaFoldDB" id="A0A0H2KHX6"/>
<evidence type="ECO:0000313" key="3">
    <source>
        <dbReference type="Proteomes" id="UP000035265"/>
    </source>
</evidence>
<feature type="region of interest" description="Disordered" evidence="1">
    <location>
        <begin position="33"/>
        <end position="65"/>
    </location>
</feature>
<sequence length="65" mass="6105">MTGRRWRGTIVYAGSVLALGAAALARYGGAPGLAGDGSATSGAPAVVAGSEPVTPATPTPAPAPS</sequence>
<dbReference type="Proteomes" id="UP000035265">
    <property type="component" value="Unassembled WGS sequence"/>
</dbReference>
<protein>
    <submittedName>
        <fullName evidence="2">Uncharacterized protein</fullName>
    </submittedName>
</protein>
<comment type="caution">
    <text evidence="2">The sequence shown here is derived from an EMBL/GenBank/DDBJ whole genome shotgun (WGS) entry which is preliminary data.</text>
</comment>